<evidence type="ECO:0000256" key="5">
    <source>
        <dbReference type="HAMAP-Rule" id="MF_01080"/>
    </source>
</evidence>
<organism evidence="9 10">
    <name type="scientific">Bifidobacterium [indicum] DSM 20214 = LMG 11587</name>
    <dbReference type="NCBI Taxonomy" id="1341694"/>
    <lineage>
        <taxon>Bacteria</taxon>
        <taxon>Bacillati</taxon>
        <taxon>Actinomycetota</taxon>
        <taxon>Actinomycetes</taxon>
        <taxon>Bifidobacteriales</taxon>
        <taxon>Bifidobacteriaceae</taxon>
        <taxon>Bifidobacterium</taxon>
    </lineage>
</organism>
<dbReference type="HOGENOM" id="CLU_032087_0_0_11"/>
<evidence type="ECO:0000259" key="8">
    <source>
        <dbReference type="Pfam" id="PF16198"/>
    </source>
</evidence>
<dbReference type="SUPFAM" id="SSF55120">
    <property type="entry name" value="Pseudouridine synthase"/>
    <property type="match status" value="1"/>
</dbReference>
<dbReference type="RefSeq" id="WP_033490617.1">
    <property type="nucleotide sequence ID" value="NZ_CP006018.1"/>
</dbReference>
<dbReference type="GO" id="GO:0003723">
    <property type="term" value="F:RNA binding"/>
    <property type="evidence" value="ECO:0007669"/>
    <property type="project" value="InterPro"/>
</dbReference>
<evidence type="ECO:0000256" key="3">
    <source>
        <dbReference type="ARBA" id="ARBA00022694"/>
    </source>
</evidence>
<evidence type="ECO:0000256" key="6">
    <source>
        <dbReference type="SAM" id="MobiDB-lite"/>
    </source>
</evidence>
<sequence>MKGSGQENRSGIVLVDKPQGVTSHDLVAAVRSRLGMRRVGHAGTLDPMATGLLIIGFGQATRLLKVVVGHDKTYLATIRLGQATTTDDAEGRMLPSGPDVRQAVKGLDRAAVERTITDSLTGDINQVPDSFSAIKVNGRRAYDLARQGKEVELAARPIHIARFEVLDYRTLVLPGKDMGGVDQQPETGEFDRSSSCEGALPAEAPGSPSGGLEVVDLDVVVTCSSGTYIRALARDLGDLLGTGGHLTSLRRTRVGRFDLEAPDLEDRLVTGQVSTRTYTDRQGQTVSRNRVDLDQSSEEILRGSISLVDAARLIMPTIEVDGEEAAMLANGRFLKVGVEGATAAIARDETGPYLAAVLVPHGGQLSKPDVVFRRDSQR</sequence>
<feature type="active site" description="Nucleophile" evidence="5">
    <location>
        <position position="46"/>
    </location>
</feature>
<evidence type="ECO:0000313" key="10">
    <source>
        <dbReference type="Proteomes" id="UP000028569"/>
    </source>
</evidence>
<evidence type="ECO:0000259" key="7">
    <source>
        <dbReference type="Pfam" id="PF01509"/>
    </source>
</evidence>
<comment type="similarity">
    <text evidence="2 5">Belongs to the pseudouridine synthase TruB family. Type 1 subfamily.</text>
</comment>
<keyword evidence="3 5" id="KW-0819">tRNA processing</keyword>
<dbReference type="InterPro" id="IPR020103">
    <property type="entry name" value="PsdUridine_synth_cat_dom_sf"/>
</dbReference>
<comment type="catalytic activity">
    <reaction evidence="1 5">
        <text>uridine(55) in tRNA = pseudouridine(55) in tRNA</text>
        <dbReference type="Rhea" id="RHEA:42532"/>
        <dbReference type="Rhea" id="RHEA-COMP:10101"/>
        <dbReference type="Rhea" id="RHEA-COMP:10102"/>
        <dbReference type="ChEBI" id="CHEBI:65314"/>
        <dbReference type="ChEBI" id="CHEBI:65315"/>
        <dbReference type="EC" id="5.4.99.25"/>
    </reaction>
</comment>
<dbReference type="InterPro" id="IPR014780">
    <property type="entry name" value="tRNA_psdUridine_synth_TruB"/>
</dbReference>
<dbReference type="NCBIfam" id="TIGR00431">
    <property type="entry name" value="TruB"/>
    <property type="match status" value="1"/>
</dbReference>
<dbReference type="EC" id="5.4.99.25" evidence="5"/>
<gene>
    <name evidence="5" type="primary">truB</name>
    <name evidence="9" type="ORF">BINDI_1063</name>
</gene>
<evidence type="ECO:0000256" key="1">
    <source>
        <dbReference type="ARBA" id="ARBA00000385"/>
    </source>
</evidence>
<evidence type="ECO:0000256" key="2">
    <source>
        <dbReference type="ARBA" id="ARBA00005642"/>
    </source>
</evidence>
<dbReference type="GO" id="GO:0160148">
    <property type="term" value="F:tRNA pseudouridine(55) synthase activity"/>
    <property type="evidence" value="ECO:0007669"/>
    <property type="project" value="UniProtKB-EC"/>
</dbReference>
<feature type="domain" description="Pseudouridine synthase II N-terminal" evidence="7">
    <location>
        <begin position="31"/>
        <end position="169"/>
    </location>
</feature>
<dbReference type="InterPro" id="IPR032819">
    <property type="entry name" value="TruB_C"/>
</dbReference>
<protein>
    <recommendedName>
        <fullName evidence="5">tRNA pseudouridine synthase B</fullName>
        <ecNumber evidence="5">5.4.99.25</ecNumber>
    </recommendedName>
    <alternativeName>
        <fullName evidence="5">tRNA pseudouridine(55) synthase</fullName>
        <shortName evidence="5">Psi55 synthase</shortName>
    </alternativeName>
    <alternativeName>
        <fullName evidence="5">tRNA pseudouridylate synthase</fullName>
    </alternativeName>
    <alternativeName>
        <fullName evidence="5">tRNA-uridine isomerase</fullName>
    </alternativeName>
</protein>
<dbReference type="CDD" id="cd02573">
    <property type="entry name" value="PseudoU_synth_EcTruB"/>
    <property type="match status" value="1"/>
</dbReference>
<dbReference type="InterPro" id="IPR002501">
    <property type="entry name" value="PsdUridine_synth_N"/>
</dbReference>
<keyword evidence="10" id="KW-1185">Reference proteome</keyword>
<dbReference type="PANTHER" id="PTHR13767:SF2">
    <property type="entry name" value="PSEUDOURIDYLATE SYNTHASE TRUB1"/>
    <property type="match status" value="1"/>
</dbReference>
<dbReference type="Gene3D" id="3.30.2350.10">
    <property type="entry name" value="Pseudouridine synthase"/>
    <property type="match status" value="1"/>
</dbReference>
<evidence type="ECO:0000313" key="9">
    <source>
        <dbReference type="EMBL" id="AIC92325.1"/>
    </source>
</evidence>
<dbReference type="OrthoDB" id="9802309at2"/>
<name>A0A087VV40_9BIFI</name>
<dbReference type="KEGG" id="bii:BINDI_1063"/>
<keyword evidence="4 5" id="KW-0413">Isomerase</keyword>
<comment type="function">
    <text evidence="5">Responsible for synthesis of pseudouridine from uracil-55 in the psi GC loop of transfer RNAs.</text>
</comment>
<feature type="region of interest" description="Disordered" evidence="6">
    <location>
        <begin position="177"/>
        <end position="208"/>
    </location>
</feature>
<dbReference type="PANTHER" id="PTHR13767">
    <property type="entry name" value="TRNA-PSEUDOURIDINE SYNTHASE"/>
    <property type="match status" value="1"/>
</dbReference>
<dbReference type="GO" id="GO:1990481">
    <property type="term" value="P:mRNA pseudouridine synthesis"/>
    <property type="evidence" value="ECO:0007669"/>
    <property type="project" value="TreeGrafter"/>
</dbReference>
<dbReference type="AlphaFoldDB" id="A0A087VV40"/>
<dbReference type="EMBL" id="CP006018">
    <property type="protein sequence ID" value="AIC92325.1"/>
    <property type="molecule type" value="Genomic_DNA"/>
</dbReference>
<feature type="domain" description="tRNA pseudouridylate synthase B C-terminal" evidence="8">
    <location>
        <begin position="230"/>
        <end position="261"/>
    </location>
</feature>
<dbReference type="Pfam" id="PF16198">
    <property type="entry name" value="TruB_C_2"/>
    <property type="match status" value="1"/>
</dbReference>
<dbReference type="Proteomes" id="UP000028569">
    <property type="component" value="Chromosome"/>
</dbReference>
<reference evidence="9 10" key="1">
    <citation type="journal article" date="2014" name="Appl. Environ. Microbiol.">
        <title>Genomic encyclopedia of type strains of the genus Bifidobacterium.</title>
        <authorList>
            <person name="Milani C."/>
            <person name="Lugli G.A."/>
            <person name="Duranti S."/>
            <person name="Turroni F."/>
            <person name="Bottacini F."/>
            <person name="Mangifesta M."/>
            <person name="Sanchez B."/>
            <person name="Viappiani A."/>
            <person name="Mancabelli L."/>
            <person name="Taminiau B."/>
            <person name="Delcenserie V."/>
            <person name="Barrangou R."/>
            <person name="Margolles A."/>
            <person name="van Sinderen D."/>
            <person name="Ventura M."/>
        </authorList>
    </citation>
    <scope>NUCLEOTIDE SEQUENCE [LARGE SCALE GENOMIC DNA]</scope>
    <source>
        <strain evidence="9 10">LMG 11587</strain>
    </source>
</reference>
<dbReference type="GO" id="GO:0031119">
    <property type="term" value="P:tRNA pseudouridine synthesis"/>
    <property type="evidence" value="ECO:0007669"/>
    <property type="project" value="UniProtKB-UniRule"/>
</dbReference>
<dbReference type="Pfam" id="PF01509">
    <property type="entry name" value="TruB_N"/>
    <property type="match status" value="1"/>
</dbReference>
<accession>A0A087VV40</accession>
<evidence type="ECO:0000256" key="4">
    <source>
        <dbReference type="ARBA" id="ARBA00023235"/>
    </source>
</evidence>
<dbReference type="HAMAP" id="MF_01080">
    <property type="entry name" value="TruB_bact"/>
    <property type="match status" value="1"/>
</dbReference>
<proteinExistence type="inferred from homology"/>